<dbReference type="GO" id="GO:0043720">
    <property type="term" value="F:3-keto-5-aminohexanoate cleavage activity"/>
    <property type="evidence" value="ECO:0007669"/>
    <property type="project" value="InterPro"/>
</dbReference>
<evidence type="ECO:0000256" key="2">
    <source>
        <dbReference type="ARBA" id="ARBA00022679"/>
    </source>
</evidence>
<dbReference type="PANTHER" id="PTHR37418:SF2">
    <property type="entry name" value="3-KETO-5-AMINOHEXANOATE CLEAVAGE ENZYME"/>
    <property type="match status" value="1"/>
</dbReference>
<dbReference type="EMBL" id="BSTJ01000010">
    <property type="protein sequence ID" value="GLY78970.1"/>
    <property type="molecule type" value="Genomic_DNA"/>
</dbReference>
<gene>
    <name evidence="5" type="ORF">Airi01_072370</name>
</gene>
<dbReference type="InterPro" id="IPR013785">
    <property type="entry name" value="Aldolase_TIM"/>
</dbReference>
<dbReference type="InterPro" id="IPR008567">
    <property type="entry name" value="BKACE"/>
</dbReference>
<dbReference type="GO" id="GO:0046872">
    <property type="term" value="F:metal ion binding"/>
    <property type="evidence" value="ECO:0007669"/>
    <property type="project" value="UniProtKB-KW"/>
</dbReference>
<dbReference type="Gene3D" id="3.20.20.70">
    <property type="entry name" value="Aldolase class I"/>
    <property type="match status" value="1"/>
</dbReference>
<dbReference type="PANTHER" id="PTHR37418">
    <property type="entry name" value="3-KETO-5-AMINOHEXANOATE CLEAVAGE ENZYME-RELATED"/>
    <property type="match status" value="1"/>
</dbReference>
<comment type="cofactor">
    <cofactor evidence="1">
        <name>Zn(2+)</name>
        <dbReference type="ChEBI" id="CHEBI:29105"/>
    </cofactor>
</comment>
<reference evidence="5" key="1">
    <citation type="submission" date="2023-03" db="EMBL/GenBank/DDBJ databases">
        <title>Actinoallomurus iriomotensis NBRC 103681.</title>
        <authorList>
            <person name="Ichikawa N."/>
            <person name="Sato H."/>
            <person name="Tonouchi N."/>
        </authorList>
    </citation>
    <scope>NUCLEOTIDE SEQUENCE</scope>
    <source>
        <strain evidence="5">NBRC 103681</strain>
    </source>
</reference>
<evidence type="ECO:0000313" key="5">
    <source>
        <dbReference type="EMBL" id="GLY78970.1"/>
    </source>
</evidence>
<keyword evidence="2" id="KW-0808">Transferase</keyword>
<name>A0A9W6RS81_9ACTN</name>
<proteinExistence type="predicted"/>
<dbReference type="Proteomes" id="UP001165135">
    <property type="component" value="Unassembled WGS sequence"/>
</dbReference>
<sequence length="309" mass="32590">MTSANAGHTGKVIVTVAPTGGFLTRADHPYVPTQPEEIAADVARCAAAGASVAALHARRPDGQATCDAAIYRDINARVRAACDVVINNSTGGGINGDLLRVRPDGSRTIDWDARMEGVDGGADTCTLDAVTAYVSGPDGREVLMDTPMERAIELAAAMFERGIKPEWEAFGPSHLAREVTRLTALGFDAEPYCVNLVLGLDTTFQNAVPYTPADLQHMVDALPDGSMFTVTVNGPQQFRGLAHALALGGHIRVGIEDNPCLVPGEPAENVRLVERAVTLVQSLGLEPATPDEARRILGLPAREDAAHAI</sequence>
<accession>A0A9W6RS81</accession>
<keyword evidence="4" id="KW-0862">Zinc</keyword>
<evidence type="ECO:0000313" key="6">
    <source>
        <dbReference type="Proteomes" id="UP001165135"/>
    </source>
</evidence>
<evidence type="ECO:0000256" key="3">
    <source>
        <dbReference type="ARBA" id="ARBA00022723"/>
    </source>
</evidence>
<dbReference type="Pfam" id="PF05853">
    <property type="entry name" value="BKACE"/>
    <property type="match status" value="1"/>
</dbReference>
<evidence type="ECO:0000256" key="4">
    <source>
        <dbReference type="ARBA" id="ARBA00022833"/>
    </source>
</evidence>
<evidence type="ECO:0000256" key="1">
    <source>
        <dbReference type="ARBA" id="ARBA00001947"/>
    </source>
</evidence>
<comment type="caution">
    <text evidence="5">The sequence shown here is derived from an EMBL/GenBank/DDBJ whole genome shotgun (WGS) entry which is preliminary data.</text>
</comment>
<dbReference type="RefSeq" id="WP_285629873.1">
    <property type="nucleotide sequence ID" value="NZ_BSTJ01000010.1"/>
</dbReference>
<dbReference type="AlphaFoldDB" id="A0A9W6RS81"/>
<keyword evidence="3" id="KW-0479">Metal-binding</keyword>
<protein>
    <submittedName>
        <fullName evidence="5">3-keto-5-aminohexanoate cleavage protein</fullName>
    </submittedName>
</protein>
<organism evidence="5 6">
    <name type="scientific">Actinoallomurus iriomotensis</name>
    <dbReference type="NCBI Taxonomy" id="478107"/>
    <lineage>
        <taxon>Bacteria</taxon>
        <taxon>Bacillati</taxon>
        <taxon>Actinomycetota</taxon>
        <taxon>Actinomycetes</taxon>
        <taxon>Streptosporangiales</taxon>
        <taxon>Thermomonosporaceae</taxon>
        <taxon>Actinoallomurus</taxon>
    </lineage>
</organism>